<dbReference type="Gene3D" id="3.30.420.10">
    <property type="entry name" value="Ribonuclease H-like superfamily/Ribonuclease H"/>
    <property type="match status" value="1"/>
</dbReference>
<dbReference type="PANTHER" id="PTHR30231">
    <property type="entry name" value="DNA POLYMERASE III SUBUNIT EPSILON"/>
    <property type="match status" value="1"/>
</dbReference>
<dbReference type="Pfam" id="PF00929">
    <property type="entry name" value="RNase_T"/>
    <property type="match status" value="1"/>
</dbReference>
<dbReference type="RefSeq" id="WP_051307453.1">
    <property type="nucleotide sequence ID" value="NZ_BNAK01000005.1"/>
</dbReference>
<dbReference type="InterPro" id="IPR036397">
    <property type="entry name" value="RNaseH_sf"/>
</dbReference>
<dbReference type="KEGG" id="dfc:DFI_03530"/>
<evidence type="ECO:0000313" key="5">
    <source>
        <dbReference type="EMBL" id="ASN80208.1"/>
    </source>
</evidence>
<evidence type="ECO:0000256" key="2">
    <source>
        <dbReference type="ARBA" id="ARBA00022801"/>
    </source>
</evidence>
<dbReference type="AlphaFoldDB" id="A0A221SU72"/>
<gene>
    <name evidence="5" type="ORF">DFI_03530</name>
</gene>
<dbReference type="GO" id="GO:0005829">
    <property type="term" value="C:cytosol"/>
    <property type="evidence" value="ECO:0007669"/>
    <property type="project" value="TreeGrafter"/>
</dbReference>
<dbReference type="STRING" id="317577.GCA_000419625_00434"/>
<protein>
    <submittedName>
        <fullName evidence="5">DNA polymerase III subunit epsilon</fullName>
    </submittedName>
</protein>
<dbReference type="InterPro" id="IPR013520">
    <property type="entry name" value="Ribonucl_H"/>
</dbReference>
<evidence type="ECO:0000256" key="3">
    <source>
        <dbReference type="ARBA" id="ARBA00022839"/>
    </source>
</evidence>
<evidence type="ECO:0000313" key="6">
    <source>
        <dbReference type="Proteomes" id="UP000259030"/>
    </source>
</evidence>
<dbReference type="GO" id="GO:0008408">
    <property type="term" value="F:3'-5' exonuclease activity"/>
    <property type="evidence" value="ECO:0007669"/>
    <property type="project" value="TreeGrafter"/>
</dbReference>
<accession>A0A221SU72</accession>
<name>A0A221SU72_9DEIO</name>
<dbReference type="SUPFAM" id="SSF53098">
    <property type="entry name" value="Ribonuclease H-like"/>
    <property type="match status" value="1"/>
</dbReference>
<dbReference type="PANTHER" id="PTHR30231:SF4">
    <property type="entry name" value="PROTEIN NEN2"/>
    <property type="match status" value="1"/>
</dbReference>
<dbReference type="GO" id="GO:0003676">
    <property type="term" value="F:nucleic acid binding"/>
    <property type="evidence" value="ECO:0007669"/>
    <property type="project" value="InterPro"/>
</dbReference>
<dbReference type="Proteomes" id="UP000259030">
    <property type="component" value="Chromosome"/>
</dbReference>
<dbReference type="InterPro" id="IPR012337">
    <property type="entry name" value="RNaseH-like_sf"/>
</dbReference>
<keyword evidence="1" id="KW-0540">Nuclease</keyword>
<keyword evidence="6" id="KW-1185">Reference proteome</keyword>
<dbReference type="CDD" id="cd06127">
    <property type="entry name" value="DEDDh"/>
    <property type="match status" value="1"/>
</dbReference>
<evidence type="ECO:0000259" key="4">
    <source>
        <dbReference type="SMART" id="SM00479"/>
    </source>
</evidence>
<keyword evidence="2" id="KW-0378">Hydrolase</keyword>
<organism evidence="5 6">
    <name type="scientific">Deinococcus ficus</name>
    <dbReference type="NCBI Taxonomy" id="317577"/>
    <lineage>
        <taxon>Bacteria</taxon>
        <taxon>Thermotogati</taxon>
        <taxon>Deinococcota</taxon>
        <taxon>Deinococci</taxon>
        <taxon>Deinococcales</taxon>
        <taxon>Deinococcaceae</taxon>
        <taxon>Deinococcus</taxon>
    </lineage>
</organism>
<proteinExistence type="predicted"/>
<sequence>MNLNVPWRAAPFTALDFEATGMNPARDEVVQVGLVPLHGDTLDLHGAFAQWVRPTRPFRDEAVAIHGLSHDLLQAAPATADLRGALAAALTGRVLVAHYAALELGFLKRWGVRPAATVDTLMLALALDGRTTQTARRDEYTLSALAARLGVPVYGEHDALADALITAQVFLVLAHELEARGRVRTVRDLTHLSGFRSGLFGLF</sequence>
<reference evidence="5 6" key="1">
    <citation type="submission" date="2017-05" db="EMBL/GenBank/DDBJ databases">
        <title>The complete genome sequence of Deinococcus ficus isolated from the rhizosphere of the Ficus religiosa L. in Taiwan.</title>
        <authorList>
            <person name="Wu K.-M."/>
            <person name="Liao T.-L."/>
            <person name="Liu Y.-M."/>
            <person name="Young C.-C."/>
            <person name="Tsai S.-F."/>
        </authorList>
    </citation>
    <scope>NUCLEOTIDE SEQUENCE [LARGE SCALE GENOMIC DNA]</scope>
    <source>
        <strain evidence="5 6">CC-FR2-10</strain>
    </source>
</reference>
<evidence type="ECO:0000256" key="1">
    <source>
        <dbReference type="ARBA" id="ARBA00022722"/>
    </source>
</evidence>
<dbReference type="SMART" id="SM00479">
    <property type="entry name" value="EXOIII"/>
    <property type="match status" value="1"/>
</dbReference>
<feature type="domain" description="Exonuclease" evidence="4">
    <location>
        <begin position="11"/>
        <end position="179"/>
    </location>
</feature>
<keyword evidence="3" id="KW-0269">Exonuclease</keyword>
<dbReference type="EMBL" id="CP021081">
    <property type="protein sequence ID" value="ASN80208.1"/>
    <property type="molecule type" value="Genomic_DNA"/>
</dbReference>